<keyword evidence="2" id="KW-1185">Reference proteome</keyword>
<gene>
    <name evidence="1" type="ORF">RSOLAG22IIIB_13994</name>
</gene>
<proteinExistence type="predicted"/>
<evidence type="ECO:0000313" key="1">
    <source>
        <dbReference type="EMBL" id="CUA69314.1"/>
    </source>
</evidence>
<name>A0A0K6FTH0_9AGAM</name>
<organism evidence="1 2">
    <name type="scientific">Rhizoctonia solani</name>
    <dbReference type="NCBI Taxonomy" id="456999"/>
    <lineage>
        <taxon>Eukaryota</taxon>
        <taxon>Fungi</taxon>
        <taxon>Dikarya</taxon>
        <taxon>Basidiomycota</taxon>
        <taxon>Agaricomycotina</taxon>
        <taxon>Agaricomycetes</taxon>
        <taxon>Cantharellales</taxon>
        <taxon>Ceratobasidiaceae</taxon>
        <taxon>Rhizoctonia</taxon>
    </lineage>
</organism>
<dbReference type="EMBL" id="CYGV01000758">
    <property type="protein sequence ID" value="CUA69314.1"/>
    <property type="molecule type" value="Genomic_DNA"/>
</dbReference>
<dbReference type="Proteomes" id="UP000044841">
    <property type="component" value="Unassembled WGS sequence"/>
</dbReference>
<reference evidence="1 2" key="1">
    <citation type="submission" date="2015-07" db="EMBL/GenBank/DDBJ databases">
        <authorList>
            <person name="Noorani M."/>
        </authorList>
    </citation>
    <scope>NUCLEOTIDE SEQUENCE [LARGE SCALE GENOMIC DNA]</scope>
    <source>
        <strain evidence="1">BBA 69670</strain>
    </source>
</reference>
<dbReference type="AlphaFoldDB" id="A0A0K6FTH0"/>
<protein>
    <submittedName>
        <fullName evidence="1">Uncharacterized protein</fullName>
    </submittedName>
</protein>
<accession>A0A0K6FTH0</accession>
<evidence type="ECO:0000313" key="2">
    <source>
        <dbReference type="Proteomes" id="UP000044841"/>
    </source>
</evidence>
<sequence>MAEILTNFPSEVYSEAEFWWKSDKDGIRFGVDVDDREKHMKMEYVADREIVPLGTPIPSVPVGKVPLETSAVGQESEYRMRGKLYYLGIPDPIPNGPATARVPPKTGDSPLYVVFEKGEGNTIAIFQGERHPDYFGVKSGLGDWLVVKTD</sequence>